<evidence type="ECO:0000256" key="3">
    <source>
        <dbReference type="ARBA" id="ARBA00022679"/>
    </source>
</evidence>
<evidence type="ECO:0000256" key="1">
    <source>
        <dbReference type="ARBA" id="ARBA00012513"/>
    </source>
</evidence>
<feature type="non-terminal residue" evidence="10">
    <location>
        <position position="1"/>
    </location>
</feature>
<reference evidence="10 11" key="1">
    <citation type="journal article" date="2021" name="Nat. Plants">
        <title>The Taxus genome provides insights into paclitaxel biosynthesis.</title>
        <authorList>
            <person name="Xiong X."/>
            <person name="Gou J."/>
            <person name="Liao Q."/>
            <person name="Li Y."/>
            <person name="Zhou Q."/>
            <person name="Bi G."/>
            <person name="Li C."/>
            <person name="Du R."/>
            <person name="Wang X."/>
            <person name="Sun T."/>
            <person name="Guo L."/>
            <person name="Liang H."/>
            <person name="Lu P."/>
            <person name="Wu Y."/>
            <person name="Zhang Z."/>
            <person name="Ro D.K."/>
            <person name="Shang Y."/>
            <person name="Huang S."/>
            <person name="Yan J."/>
        </authorList>
    </citation>
    <scope>NUCLEOTIDE SEQUENCE [LARGE SCALE GENOMIC DNA]</scope>
    <source>
        <strain evidence="10">Ta-2019</strain>
    </source>
</reference>
<evidence type="ECO:0000256" key="8">
    <source>
        <dbReference type="ARBA" id="ARBA00048679"/>
    </source>
</evidence>
<dbReference type="GO" id="GO:0000245">
    <property type="term" value="P:spliceosomal complex assembly"/>
    <property type="evidence" value="ECO:0007669"/>
    <property type="project" value="TreeGrafter"/>
</dbReference>
<keyword evidence="11" id="KW-1185">Reference proteome</keyword>
<dbReference type="AlphaFoldDB" id="A0AA38FTI3"/>
<keyword evidence="3" id="KW-0808">Transferase</keyword>
<evidence type="ECO:0000256" key="9">
    <source>
        <dbReference type="PROSITE-ProRule" id="PRU10141"/>
    </source>
</evidence>
<dbReference type="GO" id="GO:0050684">
    <property type="term" value="P:regulation of mRNA processing"/>
    <property type="evidence" value="ECO:0007669"/>
    <property type="project" value="TreeGrafter"/>
</dbReference>
<comment type="catalytic activity">
    <reaction evidence="7">
        <text>L-threonyl-[protein] + ATP = O-phospho-L-threonyl-[protein] + ADP + H(+)</text>
        <dbReference type="Rhea" id="RHEA:46608"/>
        <dbReference type="Rhea" id="RHEA-COMP:11060"/>
        <dbReference type="Rhea" id="RHEA-COMP:11605"/>
        <dbReference type="ChEBI" id="CHEBI:15378"/>
        <dbReference type="ChEBI" id="CHEBI:30013"/>
        <dbReference type="ChEBI" id="CHEBI:30616"/>
        <dbReference type="ChEBI" id="CHEBI:61977"/>
        <dbReference type="ChEBI" id="CHEBI:456216"/>
        <dbReference type="EC" id="2.7.11.1"/>
    </reaction>
</comment>
<dbReference type="EC" id="2.7.11.1" evidence="1"/>
<proteinExistence type="predicted"/>
<dbReference type="Proteomes" id="UP000824469">
    <property type="component" value="Unassembled WGS sequence"/>
</dbReference>
<keyword evidence="5" id="KW-0418">Kinase</keyword>
<dbReference type="PANTHER" id="PTHR47634:SF9">
    <property type="entry name" value="PROTEIN KINASE DOMAIN-CONTAINING PROTEIN-RELATED"/>
    <property type="match status" value="1"/>
</dbReference>
<dbReference type="PROSITE" id="PS00107">
    <property type="entry name" value="PROTEIN_KINASE_ATP"/>
    <property type="match status" value="1"/>
</dbReference>
<comment type="catalytic activity">
    <reaction evidence="8">
        <text>L-seryl-[protein] + ATP = O-phospho-L-seryl-[protein] + ADP + H(+)</text>
        <dbReference type="Rhea" id="RHEA:17989"/>
        <dbReference type="Rhea" id="RHEA-COMP:9863"/>
        <dbReference type="Rhea" id="RHEA-COMP:11604"/>
        <dbReference type="ChEBI" id="CHEBI:15378"/>
        <dbReference type="ChEBI" id="CHEBI:29999"/>
        <dbReference type="ChEBI" id="CHEBI:30616"/>
        <dbReference type="ChEBI" id="CHEBI:83421"/>
        <dbReference type="ChEBI" id="CHEBI:456216"/>
        <dbReference type="EC" id="2.7.11.1"/>
    </reaction>
</comment>
<dbReference type="GO" id="GO:0005524">
    <property type="term" value="F:ATP binding"/>
    <property type="evidence" value="ECO:0007669"/>
    <property type="project" value="UniProtKB-UniRule"/>
</dbReference>
<dbReference type="InterPro" id="IPR011009">
    <property type="entry name" value="Kinase-like_dom_sf"/>
</dbReference>
<sequence length="87" mass="10215">MEVDFGKEYGTYEAHLINENVMNMLQGLLKREEEDTQDYRLGGYHSIHIGYIFKQGHYTVQSKLGWGSFSTVWLVRDTHLDKYIALK</sequence>
<comment type="caution">
    <text evidence="10">The sequence shown here is derived from an EMBL/GenBank/DDBJ whole genome shotgun (WGS) entry which is preliminary data.</text>
</comment>
<dbReference type="PANTHER" id="PTHR47634">
    <property type="entry name" value="PROTEIN KINASE DOMAIN-CONTAINING PROTEIN-RELATED"/>
    <property type="match status" value="1"/>
</dbReference>
<dbReference type="InterPro" id="IPR051334">
    <property type="entry name" value="SRPK"/>
</dbReference>
<dbReference type="InterPro" id="IPR017441">
    <property type="entry name" value="Protein_kinase_ATP_BS"/>
</dbReference>
<organism evidence="10 11">
    <name type="scientific">Taxus chinensis</name>
    <name type="common">Chinese yew</name>
    <name type="synonym">Taxus wallichiana var. chinensis</name>
    <dbReference type="NCBI Taxonomy" id="29808"/>
    <lineage>
        <taxon>Eukaryota</taxon>
        <taxon>Viridiplantae</taxon>
        <taxon>Streptophyta</taxon>
        <taxon>Embryophyta</taxon>
        <taxon>Tracheophyta</taxon>
        <taxon>Spermatophyta</taxon>
        <taxon>Pinopsida</taxon>
        <taxon>Pinidae</taxon>
        <taxon>Conifers II</taxon>
        <taxon>Cupressales</taxon>
        <taxon>Taxaceae</taxon>
        <taxon>Taxus</taxon>
    </lineage>
</organism>
<evidence type="ECO:0000313" key="10">
    <source>
        <dbReference type="EMBL" id="KAH9309976.1"/>
    </source>
</evidence>
<gene>
    <name evidence="10" type="ORF">KI387_037887</name>
</gene>
<dbReference type="GO" id="GO:0004674">
    <property type="term" value="F:protein serine/threonine kinase activity"/>
    <property type="evidence" value="ECO:0007669"/>
    <property type="project" value="UniProtKB-KW"/>
</dbReference>
<evidence type="ECO:0000256" key="2">
    <source>
        <dbReference type="ARBA" id="ARBA00022527"/>
    </source>
</evidence>
<evidence type="ECO:0000256" key="6">
    <source>
        <dbReference type="ARBA" id="ARBA00022840"/>
    </source>
</evidence>
<dbReference type="Gene3D" id="3.30.200.20">
    <property type="entry name" value="Phosphorylase Kinase, domain 1"/>
    <property type="match status" value="1"/>
</dbReference>
<dbReference type="EMBL" id="JAHRHJ020000007">
    <property type="protein sequence ID" value="KAH9309976.1"/>
    <property type="molecule type" value="Genomic_DNA"/>
</dbReference>
<name>A0AA38FTI3_TAXCH</name>
<keyword evidence="6 9" id="KW-0067">ATP-binding</keyword>
<keyword evidence="2" id="KW-0723">Serine/threonine-protein kinase</keyword>
<evidence type="ECO:0000256" key="5">
    <source>
        <dbReference type="ARBA" id="ARBA00022777"/>
    </source>
</evidence>
<accession>A0AA38FTI3</accession>
<dbReference type="SUPFAM" id="SSF56112">
    <property type="entry name" value="Protein kinase-like (PK-like)"/>
    <property type="match status" value="1"/>
</dbReference>
<evidence type="ECO:0000256" key="4">
    <source>
        <dbReference type="ARBA" id="ARBA00022741"/>
    </source>
</evidence>
<evidence type="ECO:0000256" key="7">
    <source>
        <dbReference type="ARBA" id="ARBA00047899"/>
    </source>
</evidence>
<feature type="binding site" evidence="9">
    <location>
        <position position="87"/>
    </location>
    <ligand>
        <name>ATP</name>
        <dbReference type="ChEBI" id="CHEBI:30616"/>
    </ligand>
</feature>
<protein>
    <recommendedName>
        <fullName evidence="1">non-specific serine/threonine protein kinase</fullName>
        <ecNumber evidence="1">2.7.11.1</ecNumber>
    </recommendedName>
</protein>
<evidence type="ECO:0000313" key="11">
    <source>
        <dbReference type="Proteomes" id="UP000824469"/>
    </source>
</evidence>
<keyword evidence="4 9" id="KW-0547">Nucleotide-binding</keyword>